<keyword evidence="4" id="KW-0804">Transcription</keyword>
<dbReference type="GO" id="GO:0046872">
    <property type="term" value="F:metal ion binding"/>
    <property type="evidence" value="ECO:0007669"/>
    <property type="project" value="UniProtKB-KW"/>
</dbReference>
<keyword evidence="5" id="KW-0539">Nucleus</keyword>
<proteinExistence type="predicted"/>
<dbReference type="AlphaFoldDB" id="A0A9W8R1I8"/>
<feature type="compositionally biased region" description="Pro residues" evidence="6">
    <location>
        <begin position="8"/>
        <end position="22"/>
    </location>
</feature>
<reference evidence="7" key="1">
    <citation type="submission" date="2022-09" db="EMBL/GenBank/DDBJ databases">
        <title>Fusarium specimens isolated from Avocado Roots.</title>
        <authorList>
            <person name="Stajich J."/>
            <person name="Roper C."/>
            <person name="Heimlech-Rivalta G."/>
        </authorList>
    </citation>
    <scope>NUCLEOTIDE SEQUENCE</scope>
    <source>
        <strain evidence="7">A02</strain>
    </source>
</reference>
<evidence type="ECO:0000313" key="7">
    <source>
        <dbReference type="EMBL" id="KAJ4183812.1"/>
    </source>
</evidence>
<evidence type="ECO:0000256" key="3">
    <source>
        <dbReference type="ARBA" id="ARBA00023015"/>
    </source>
</evidence>
<evidence type="ECO:0000313" key="8">
    <source>
        <dbReference type="Proteomes" id="UP001152087"/>
    </source>
</evidence>
<evidence type="ECO:0000256" key="4">
    <source>
        <dbReference type="ARBA" id="ARBA00023163"/>
    </source>
</evidence>
<keyword evidence="3" id="KW-0805">Transcription regulation</keyword>
<dbReference type="PANTHER" id="PTHR47338">
    <property type="entry name" value="ZN(II)2CYS6 TRANSCRIPTION FACTOR (EUROFUNG)-RELATED"/>
    <property type="match status" value="1"/>
</dbReference>
<dbReference type="CDD" id="cd12148">
    <property type="entry name" value="fungal_TF_MHR"/>
    <property type="match status" value="1"/>
</dbReference>
<dbReference type="PANTHER" id="PTHR47338:SF9">
    <property type="entry name" value="ZN(II)2CYS6 TRANSCRIPTION FACTOR (EUROFUNG)"/>
    <property type="match status" value="1"/>
</dbReference>
<name>A0A9W8R1I8_9HYPO</name>
<sequence length="367" mass="41399">MVLDRLDNPPPLPPSPPLPAPAADPDTEGDIITSDNSDPGIIAPSIQIISIWGDITTYLGEIRLGKTEIPWSSNSTYSRLMVRLQEFELDLSPPHRFENILVKRRTPAELLSYREYWTPWTIMQLSSHAALAVLHHPFIHLVALRDRSRKTQPKIFLQQVVDQALFHTGWVIRLLQTFEQMELEVNDPVMGHQVAATAIIPWLFQFAQDHHIAEKAREGLYLCERFLERLSLRWPHIRYKLRVLRDLHSAAENGLDSSMVTFNTASFWKILDSPPPDNISGDPCNSVDASTSSNNDPNATLRVTTKFVQPWVDEHSGQKMSQVDPPFFSPDAGSDSMGQVSLDDFFSQFAMNEALWTQPGVGNSGLI</sequence>
<evidence type="ECO:0000256" key="2">
    <source>
        <dbReference type="ARBA" id="ARBA00022723"/>
    </source>
</evidence>
<protein>
    <recommendedName>
        <fullName evidence="9">Transcription factor domain-containing protein</fullName>
    </recommendedName>
</protein>
<keyword evidence="2" id="KW-0479">Metal-binding</keyword>
<gene>
    <name evidence="7" type="ORF">NW755_009351</name>
</gene>
<evidence type="ECO:0008006" key="9">
    <source>
        <dbReference type="Google" id="ProtNLM"/>
    </source>
</evidence>
<comment type="caution">
    <text evidence="7">The sequence shown here is derived from an EMBL/GenBank/DDBJ whole genome shotgun (WGS) entry which is preliminary data.</text>
</comment>
<dbReference type="EMBL" id="JAOQAV010000028">
    <property type="protein sequence ID" value="KAJ4183812.1"/>
    <property type="molecule type" value="Genomic_DNA"/>
</dbReference>
<feature type="region of interest" description="Disordered" evidence="6">
    <location>
        <begin position="1"/>
        <end position="38"/>
    </location>
</feature>
<evidence type="ECO:0000256" key="6">
    <source>
        <dbReference type="SAM" id="MobiDB-lite"/>
    </source>
</evidence>
<dbReference type="InterPro" id="IPR050815">
    <property type="entry name" value="TF_fung"/>
</dbReference>
<keyword evidence="8" id="KW-1185">Reference proteome</keyword>
<dbReference type="GO" id="GO:0000981">
    <property type="term" value="F:DNA-binding transcription factor activity, RNA polymerase II-specific"/>
    <property type="evidence" value="ECO:0007669"/>
    <property type="project" value="InterPro"/>
</dbReference>
<evidence type="ECO:0000256" key="1">
    <source>
        <dbReference type="ARBA" id="ARBA00004123"/>
    </source>
</evidence>
<organism evidence="7 8">
    <name type="scientific">Fusarium falciforme</name>
    <dbReference type="NCBI Taxonomy" id="195108"/>
    <lineage>
        <taxon>Eukaryota</taxon>
        <taxon>Fungi</taxon>
        <taxon>Dikarya</taxon>
        <taxon>Ascomycota</taxon>
        <taxon>Pezizomycotina</taxon>
        <taxon>Sordariomycetes</taxon>
        <taxon>Hypocreomycetidae</taxon>
        <taxon>Hypocreales</taxon>
        <taxon>Nectriaceae</taxon>
        <taxon>Fusarium</taxon>
        <taxon>Fusarium solani species complex</taxon>
    </lineage>
</organism>
<comment type="subcellular location">
    <subcellularLocation>
        <location evidence="1">Nucleus</location>
    </subcellularLocation>
</comment>
<dbReference type="Proteomes" id="UP001152087">
    <property type="component" value="Unassembled WGS sequence"/>
</dbReference>
<evidence type="ECO:0000256" key="5">
    <source>
        <dbReference type="ARBA" id="ARBA00023242"/>
    </source>
</evidence>
<dbReference type="GO" id="GO:0005634">
    <property type="term" value="C:nucleus"/>
    <property type="evidence" value="ECO:0007669"/>
    <property type="project" value="UniProtKB-SubCell"/>
</dbReference>
<accession>A0A9W8R1I8</accession>